<sequence length="33" mass="3352">MGHSPGAQTSHTDPPAIRHLVNVTASIGASLLD</sequence>
<dbReference type="AlphaFoldDB" id="A0A0A9H289"/>
<protein>
    <submittedName>
        <fullName evidence="1">Uncharacterized protein</fullName>
    </submittedName>
</protein>
<evidence type="ECO:0000313" key="1">
    <source>
        <dbReference type="EMBL" id="JAE26973.1"/>
    </source>
</evidence>
<proteinExistence type="predicted"/>
<dbReference type="EMBL" id="GBRH01170923">
    <property type="protein sequence ID" value="JAE26973.1"/>
    <property type="molecule type" value="Transcribed_RNA"/>
</dbReference>
<name>A0A0A9H289_ARUDO</name>
<reference evidence="1" key="2">
    <citation type="journal article" date="2015" name="Data Brief">
        <title>Shoot transcriptome of the giant reed, Arundo donax.</title>
        <authorList>
            <person name="Barrero R.A."/>
            <person name="Guerrero F.D."/>
            <person name="Moolhuijzen P."/>
            <person name="Goolsby J.A."/>
            <person name="Tidwell J."/>
            <person name="Bellgard S.E."/>
            <person name="Bellgard M.I."/>
        </authorList>
    </citation>
    <scope>NUCLEOTIDE SEQUENCE</scope>
    <source>
        <tissue evidence="1">Shoot tissue taken approximately 20 cm above the soil surface</tissue>
    </source>
</reference>
<organism evidence="1">
    <name type="scientific">Arundo donax</name>
    <name type="common">Giant reed</name>
    <name type="synonym">Donax arundinaceus</name>
    <dbReference type="NCBI Taxonomy" id="35708"/>
    <lineage>
        <taxon>Eukaryota</taxon>
        <taxon>Viridiplantae</taxon>
        <taxon>Streptophyta</taxon>
        <taxon>Embryophyta</taxon>
        <taxon>Tracheophyta</taxon>
        <taxon>Spermatophyta</taxon>
        <taxon>Magnoliopsida</taxon>
        <taxon>Liliopsida</taxon>
        <taxon>Poales</taxon>
        <taxon>Poaceae</taxon>
        <taxon>PACMAD clade</taxon>
        <taxon>Arundinoideae</taxon>
        <taxon>Arundineae</taxon>
        <taxon>Arundo</taxon>
    </lineage>
</organism>
<reference evidence="1" key="1">
    <citation type="submission" date="2014-09" db="EMBL/GenBank/DDBJ databases">
        <authorList>
            <person name="Magalhaes I.L.F."/>
            <person name="Oliveira U."/>
            <person name="Santos F.R."/>
            <person name="Vidigal T.H.D.A."/>
            <person name="Brescovit A.D."/>
            <person name="Santos A.J."/>
        </authorList>
    </citation>
    <scope>NUCLEOTIDE SEQUENCE</scope>
    <source>
        <tissue evidence="1">Shoot tissue taken approximately 20 cm above the soil surface</tissue>
    </source>
</reference>
<accession>A0A0A9H289</accession>